<evidence type="ECO:0000256" key="7">
    <source>
        <dbReference type="SAM" id="MobiDB-lite"/>
    </source>
</evidence>
<dbReference type="Pfam" id="PF01084">
    <property type="entry name" value="Ribosomal_S18"/>
    <property type="match status" value="1"/>
</dbReference>
<name>J1K0T5_9HYPH</name>
<dbReference type="HAMAP" id="MF_00270">
    <property type="entry name" value="Ribosomal_bS18"/>
    <property type="match status" value="1"/>
</dbReference>
<comment type="function">
    <text evidence="5">Binds as a heterodimer with protein bS6 to the central domain of the 16S rRNA, where it helps stabilize the platform of the 30S subunit.</text>
</comment>
<dbReference type="Proteomes" id="UP000008952">
    <property type="component" value="Unassembled WGS sequence"/>
</dbReference>
<dbReference type="RefSeq" id="WP_008039147.1">
    <property type="nucleotide sequence ID" value="NZ_JH725147.1"/>
</dbReference>
<dbReference type="SUPFAM" id="SSF46911">
    <property type="entry name" value="Ribosomal protein S18"/>
    <property type="match status" value="1"/>
</dbReference>
<protein>
    <recommendedName>
        <fullName evidence="4 5">Small ribosomal subunit protein bS18</fullName>
    </recommendedName>
</protein>
<comment type="subunit">
    <text evidence="5">Part of the 30S ribosomal subunit. Forms a tight heterodimer with protein bS6.</text>
</comment>
<dbReference type="InterPro" id="IPR036870">
    <property type="entry name" value="Ribosomal_bS18_sf"/>
</dbReference>
<dbReference type="PANTHER" id="PTHR13479">
    <property type="entry name" value="30S RIBOSOMAL PROTEIN S18"/>
    <property type="match status" value="1"/>
</dbReference>
<keyword evidence="9" id="KW-1185">Reference proteome</keyword>
<reference evidence="8 9" key="1">
    <citation type="submission" date="2012-03" db="EMBL/GenBank/DDBJ databases">
        <title>The Genome Sequence of Bartonella tamiae Th239.</title>
        <authorList>
            <consortium name="The Broad Institute Genome Sequencing Platform"/>
            <consortium name="The Broad Institute Genome Sequencing Center for Infectious Disease"/>
            <person name="Feldgarden M."/>
            <person name="Kirby J."/>
            <person name="Kosoy M."/>
            <person name="Birtles R."/>
            <person name="Probert W.S."/>
            <person name="Chiaraviglio L."/>
            <person name="Young S.K."/>
            <person name="Zeng Q."/>
            <person name="Gargeya S."/>
            <person name="Fitzgerald M."/>
            <person name="Haas B."/>
            <person name="Abouelleil A."/>
            <person name="Alvarado L."/>
            <person name="Arachchi H.M."/>
            <person name="Berlin A."/>
            <person name="Chapman S.B."/>
            <person name="Gearin G."/>
            <person name="Goldberg J."/>
            <person name="Griggs A."/>
            <person name="Gujja S."/>
            <person name="Hansen M."/>
            <person name="Heiman D."/>
            <person name="Howarth C."/>
            <person name="Larimer J."/>
            <person name="Lui A."/>
            <person name="MacDonald P.J.P."/>
            <person name="McCowen C."/>
            <person name="Montmayeur A."/>
            <person name="Murphy C."/>
            <person name="Neiman D."/>
            <person name="Pearson M."/>
            <person name="Priest M."/>
            <person name="Roberts A."/>
            <person name="Saif S."/>
            <person name="Shea T."/>
            <person name="Sisk P."/>
            <person name="Stolte C."/>
            <person name="Sykes S."/>
            <person name="Wortman J."/>
            <person name="Nusbaum C."/>
            <person name="Birren B."/>
        </authorList>
    </citation>
    <scope>NUCLEOTIDE SEQUENCE [LARGE SCALE GENOMIC DNA]</scope>
    <source>
        <strain evidence="8 9">Th239</strain>
    </source>
</reference>
<dbReference type="GO" id="GO:0006412">
    <property type="term" value="P:translation"/>
    <property type="evidence" value="ECO:0007669"/>
    <property type="project" value="UniProtKB-UniRule"/>
</dbReference>
<dbReference type="eggNOG" id="COG0238">
    <property type="taxonomic scope" value="Bacteria"/>
</dbReference>
<evidence type="ECO:0000256" key="1">
    <source>
        <dbReference type="ARBA" id="ARBA00005589"/>
    </source>
</evidence>
<evidence type="ECO:0000313" key="8">
    <source>
        <dbReference type="EMBL" id="EJF90660.1"/>
    </source>
</evidence>
<evidence type="ECO:0000313" key="9">
    <source>
        <dbReference type="Proteomes" id="UP000008952"/>
    </source>
</evidence>
<dbReference type="NCBIfam" id="TIGR00165">
    <property type="entry name" value="S18"/>
    <property type="match status" value="1"/>
</dbReference>
<gene>
    <name evidence="5" type="primary">rpsR</name>
    <name evidence="8" type="ORF">ME5_01061</name>
</gene>
<keyword evidence="5" id="KW-0699">rRNA-binding</keyword>
<dbReference type="PROSITE" id="PS00057">
    <property type="entry name" value="RIBOSOMAL_S18"/>
    <property type="match status" value="1"/>
</dbReference>
<evidence type="ECO:0000256" key="2">
    <source>
        <dbReference type="ARBA" id="ARBA00022980"/>
    </source>
</evidence>
<dbReference type="InterPro" id="IPR018275">
    <property type="entry name" value="Ribosomal_bS18_CS"/>
</dbReference>
<evidence type="ECO:0000256" key="4">
    <source>
        <dbReference type="ARBA" id="ARBA00035141"/>
    </source>
</evidence>
<dbReference type="InterPro" id="IPR001648">
    <property type="entry name" value="Ribosomal_bS18"/>
</dbReference>
<dbReference type="PANTHER" id="PTHR13479:SF40">
    <property type="entry name" value="SMALL RIBOSOMAL SUBUNIT PROTEIN BS18M"/>
    <property type="match status" value="1"/>
</dbReference>
<dbReference type="AlphaFoldDB" id="J1K0T5"/>
<proteinExistence type="inferred from homology"/>
<dbReference type="PRINTS" id="PR00974">
    <property type="entry name" value="RIBOSOMALS18"/>
</dbReference>
<feature type="region of interest" description="Disordered" evidence="7">
    <location>
        <begin position="1"/>
        <end position="25"/>
    </location>
</feature>
<evidence type="ECO:0000256" key="6">
    <source>
        <dbReference type="RuleBase" id="RU003910"/>
    </source>
</evidence>
<keyword evidence="5" id="KW-0694">RNA-binding</keyword>
<organism evidence="8 9">
    <name type="scientific">Bartonella tamiae Th239</name>
    <dbReference type="NCBI Taxonomy" id="1094558"/>
    <lineage>
        <taxon>Bacteria</taxon>
        <taxon>Pseudomonadati</taxon>
        <taxon>Pseudomonadota</taxon>
        <taxon>Alphaproteobacteria</taxon>
        <taxon>Hyphomicrobiales</taxon>
        <taxon>Bartonellaceae</taxon>
        <taxon>Bartonella</taxon>
    </lineage>
</organism>
<dbReference type="Gene3D" id="4.10.640.10">
    <property type="entry name" value="Ribosomal protein S18"/>
    <property type="match status" value="1"/>
</dbReference>
<keyword evidence="3 5" id="KW-0687">Ribonucleoprotein</keyword>
<comment type="caution">
    <text evidence="8">The sequence shown here is derived from an EMBL/GenBank/DDBJ whole genome shotgun (WGS) entry which is preliminary data.</text>
</comment>
<dbReference type="EMBL" id="AIMB01000007">
    <property type="protein sequence ID" value="EJF90660.1"/>
    <property type="molecule type" value="Genomic_DNA"/>
</dbReference>
<dbReference type="STRING" id="1094558.ME5_01061"/>
<comment type="similarity">
    <text evidence="1 5 6">Belongs to the bacterial ribosomal protein bS18 family.</text>
</comment>
<dbReference type="GO" id="GO:0022627">
    <property type="term" value="C:cytosolic small ribosomal subunit"/>
    <property type="evidence" value="ECO:0007669"/>
    <property type="project" value="TreeGrafter"/>
</dbReference>
<keyword evidence="2 5" id="KW-0689">Ribosomal protein</keyword>
<sequence length="82" mass="9576">MVDVNQMPARRPFHRRRKTCPFTGPNAPKIDYKDVKLLQRYISERGKIVPSRITAVSQKKQRELAKAIKRARFLGLLPYVVK</sequence>
<evidence type="ECO:0000256" key="5">
    <source>
        <dbReference type="HAMAP-Rule" id="MF_00270"/>
    </source>
</evidence>
<dbReference type="PATRIC" id="fig|1094558.3.peg.1156"/>
<evidence type="ECO:0000256" key="3">
    <source>
        <dbReference type="ARBA" id="ARBA00023274"/>
    </source>
</evidence>
<dbReference type="HOGENOM" id="CLU_148710_2_2_5"/>
<dbReference type="GO" id="GO:0003735">
    <property type="term" value="F:structural constituent of ribosome"/>
    <property type="evidence" value="ECO:0007669"/>
    <property type="project" value="InterPro"/>
</dbReference>
<dbReference type="OrthoDB" id="9812008at2"/>
<accession>J1K0T5</accession>
<dbReference type="GO" id="GO:0070181">
    <property type="term" value="F:small ribosomal subunit rRNA binding"/>
    <property type="evidence" value="ECO:0007669"/>
    <property type="project" value="TreeGrafter"/>
</dbReference>